<gene>
    <name evidence="3" type="ORF">SAMN04488073_0535</name>
</gene>
<feature type="transmembrane region" description="Helical" evidence="1">
    <location>
        <begin position="229"/>
        <end position="248"/>
    </location>
</feature>
<dbReference type="InterPro" id="IPR001173">
    <property type="entry name" value="Glyco_trans_2-like"/>
</dbReference>
<dbReference type="InterPro" id="IPR029044">
    <property type="entry name" value="Nucleotide-diphossugar_trans"/>
</dbReference>
<dbReference type="EMBL" id="FOYV01000001">
    <property type="protein sequence ID" value="SFR40296.1"/>
    <property type="molecule type" value="Genomic_DNA"/>
</dbReference>
<dbReference type="Pfam" id="PF00535">
    <property type="entry name" value="Glycos_transf_2"/>
    <property type="match status" value="1"/>
</dbReference>
<dbReference type="Gene3D" id="3.90.550.10">
    <property type="entry name" value="Spore Coat Polysaccharide Biosynthesis Protein SpsA, Chain A"/>
    <property type="match status" value="1"/>
</dbReference>
<keyword evidence="1" id="KW-0472">Membrane</keyword>
<dbReference type="STRING" id="375760.SAMN04488073_0535"/>
<keyword evidence="4" id="KW-1185">Reference proteome</keyword>
<dbReference type="PANTHER" id="PTHR43685">
    <property type="entry name" value="GLYCOSYLTRANSFERASE"/>
    <property type="match status" value="1"/>
</dbReference>
<feature type="domain" description="Glycosyltransferase 2-like" evidence="2">
    <location>
        <begin position="10"/>
        <end position="124"/>
    </location>
</feature>
<dbReference type="GO" id="GO:0016740">
    <property type="term" value="F:transferase activity"/>
    <property type="evidence" value="ECO:0007669"/>
    <property type="project" value="UniProtKB-KW"/>
</dbReference>
<evidence type="ECO:0000313" key="4">
    <source>
        <dbReference type="Proteomes" id="UP000199290"/>
    </source>
</evidence>
<keyword evidence="1" id="KW-1133">Transmembrane helix</keyword>
<dbReference type="PANTHER" id="PTHR43685:SF2">
    <property type="entry name" value="GLYCOSYLTRANSFERASE 2-LIKE DOMAIN-CONTAINING PROTEIN"/>
    <property type="match status" value="1"/>
</dbReference>
<dbReference type="Proteomes" id="UP000199290">
    <property type="component" value="Unassembled WGS sequence"/>
</dbReference>
<dbReference type="RefSeq" id="WP_167363204.1">
    <property type="nucleotide sequence ID" value="NZ_FOYV01000001.1"/>
</dbReference>
<feature type="transmembrane region" description="Helical" evidence="1">
    <location>
        <begin position="254"/>
        <end position="271"/>
    </location>
</feature>
<accession>A0A1I6GDN5</accession>
<keyword evidence="1" id="KW-0812">Transmembrane</keyword>
<evidence type="ECO:0000259" key="2">
    <source>
        <dbReference type="Pfam" id="PF00535"/>
    </source>
</evidence>
<protein>
    <submittedName>
        <fullName evidence="3">Glycosyl transferase family 2</fullName>
    </submittedName>
</protein>
<reference evidence="4" key="1">
    <citation type="submission" date="2016-10" db="EMBL/GenBank/DDBJ databases">
        <authorList>
            <person name="Varghese N."/>
            <person name="Submissions S."/>
        </authorList>
    </citation>
    <scope>NUCLEOTIDE SEQUENCE [LARGE SCALE GENOMIC DNA]</scope>
    <source>
        <strain evidence="4">CGMCC 1.6294</strain>
    </source>
</reference>
<organism evidence="3 4">
    <name type="scientific">Marinobacter gudaonensis</name>
    <dbReference type="NCBI Taxonomy" id="375760"/>
    <lineage>
        <taxon>Bacteria</taxon>
        <taxon>Pseudomonadati</taxon>
        <taxon>Pseudomonadota</taxon>
        <taxon>Gammaproteobacteria</taxon>
        <taxon>Pseudomonadales</taxon>
        <taxon>Marinobacteraceae</taxon>
        <taxon>Marinobacter</taxon>
    </lineage>
</organism>
<name>A0A1I6GDN5_9GAMM</name>
<sequence>METEEYPFVSIVIPAYNEGDHIGKCLAALISQNYPDDRYEIIVVDNGSSDNTVAEAQRFDVRVLSKPAVKVGAVRNFGVAHSRGDILAFIDSDCIAQPNWLSAGVSALKKENVGAVGGGCLLREEPSWIEKGWKLGKEGSDEQVTSLAGGSFLVKANLFRKLNGFDESINAGEDTKLSRDIASLGYRLLFLKECFVVHLGYPTTIKGFFKREYWHSSSYLNSQTGFNDLMFFSVLAFTFSNISLLIYLLSQDLLVLYGAAFLVISPFMFLVKNIKKVGIENLEYRRIPSAVLVSYIYYYGRSCGLINSCINVIADTFKSKKKA</sequence>
<evidence type="ECO:0000313" key="3">
    <source>
        <dbReference type="EMBL" id="SFR40296.1"/>
    </source>
</evidence>
<proteinExistence type="predicted"/>
<dbReference type="SUPFAM" id="SSF53448">
    <property type="entry name" value="Nucleotide-diphospho-sugar transferases"/>
    <property type="match status" value="1"/>
</dbReference>
<evidence type="ECO:0000256" key="1">
    <source>
        <dbReference type="SAM" id="Phobius"/>
    </source>
</evidence>
<dbReference type="InterPro" id="IPR050834">
    <property type="entry name" value="Glycosyltransf_2"/>
</dbReference>
<dbReference type="AlphaFoldDB" id="A0A1I6GDN5"/>
<keyword evidence="3" id="KW-0808">Transferase</keyword>